<evidence type="ECO:0000256" key="2">
    <source>
        <dbReference type="SAM" id="MobiDB-lite"/>
    </source>
</evidence>
<keyword evidence="6" id="KW-1185">Reference proteome</keyword>
<feature type="compositionally biased region" description="Basic and acidic residues" evidence="2">
    <location>
        <begin position="25"/>
        <end position="44"/>
    </location>
</feature>
<evidence type="ECO:0000256" key="1">
    <source>
        <dbReference type="RuleBase" id="RU361178"/>
    </source>
</evidence>
<protein>
    <recommendedName>
        <fullName evidence="7">Piwi domain-containing protein</fullName>
    </recommendedName>
</protein>
<accession>A0A4U5LUR3</accession>
<dbReference type="CDD" id="cd02846">
    <property type="entry name" value="PAZ_argonaute_like"/>
    <property type="match status" value="1"/>
</dbReference>
<gene>
    <name evidence="5" type="ORF">L596_029474</name>
</gene>
<dbReference type="InterPro" id="IPR036397">
    <property type="entry name" value="RNaseH_sf"/>
</dbReference>
<dbReference type="STRING" id="34508.A0A4U5LUR3"/>
<dbReference type="SUPFAM" id="SSF53098">
    <property type="entry name" value="Ribonuclease H-like"/>
    <property type="match status" value="1"/>
</dbReference>
<dbReference type="Gene3D" id="3.30.420.10">
    <property type="entry name" value="Ribonuclease H-like superfamily/Ribonuclease H"/>
    <property type="match status" value="1"/>
</dbReference>
<dbReference type="Gene3D" id="2.170.260.10">
    <property type="entry name" value="paz domain"/>
    <property type="match status" value="1"/>
</dbReference>
<dbReference type="InterPro" id="IPR036085">
    <property type="entry name" value="PAZ_dom_sf"/>
</dbReference>
<feature type="domain" description="PAZ" evidence="3">
    <location>
        <begin position="281"/>
        <end position="381"/>
    </location>
</feature>
<proteinExistence type="inferred from homology"/>
<sequence length="927" mass="105668">MNKSSKIAAMPSFKKKRPAENDDSPAPKRPAEKARRSQREEAPRRSHGGSKILMNGFRVEIEKAMTIHKYYIQLNGIFKKRGGEEIARDLTEGVHRDDVSMQRKRRGCWDVFRQIVKENESLFGGNTHKFVYDCGRLFCSMEEIFPKSETKTGTVDLATLPDRSQTFYRGALRIEWTIKKVEDGTFKLGVPEEARSSDRSAQQFLEILTSQGLYARGDDHLIFRNQRYDVQENAPVDKKSTYPFCVRQGVQKSVILCESAEKIATILQLEKKTSPFFPEMNLLDFVRQCSSDDKAMAVLKGLQVQTTHLKRQQKTFRISGYSNTACKDIHFENRDGEKISVPEYFLKHHAFRTAAGQLPCVEEKRKPQNNHYPMDCLKIVGGQRILSQKQEPEIVEHLISTARILPLKMADEIGEQLGKHILNREAETFLRTFKVNVDRNLLETEATLIKAPQIQYGKNQNGVNPAKTLTTERGQKNAWKMEDSLTFYRPGVVSDSGEAHRWMFVILNEPNQREHGDCRVFLEKFVARAGTRGIKIQFPHVEKKRIENSDPWPELQEIGQYAKSNGVKFVMFVYERTGDIRKAMKLLETTFALTTQHVSLKTISKAAGDKGAFMVLDNLLMKTNEKLGGLNTRVKAEPRVAEWFERGTTMFMGFDVSHPGLGARNENGVTPTAVGMSFTKNSDLEVVGRLWYQEPREHLIPNMKDHIVEALETFKKHSGKFPELVVVFRGGVSEGEYEKVQTKEVQEFQDAFQQLKFSRKPILKIVVVQRNSGYRLMPAQRNDFGYQKNEALVQNVVPGTCADAEIVDQKRTEFVLVPHQAIQGTAKPSKYVLLHDEAPKMSKEELSTIAHTLCFMHGIVTSPVSCPSILYQAGDLAKRASCNFKAFLNRKGGNVPIPPVEEKEKRKEFFDALCEKLKITLDTRFWA</sequence>
<dbReference type="SUPFAM" id="SSF101690">
    <property type="entry name" value="PAZ domain"/>
    <property type="match status" value="1"/>
</dbReference>
<dbReference type="PROSITE" id="PS50822">
    <property type="entry name" value="PIWI"/>
    <property type="match status" value="1"/>
</dbReference>
<evidence type="ECO:0000259" key="4">
    <source>
        <dbReference type="PROSITE" id="PS50822"/>
    </source>
</evidence>
<dbReference type="SMART" id="SM00949">
    <property type="entry name" value="PAZ"/>
    <property type="match status" value="1"/>
</dbReference>
<dbReference type="GO" id="GO:0003723">
    <property type="term" value="F:RNA binding"/>
    <property type="evidence" value="ECO:0007669"/>
    <property type="project" value="InterPro"/>
</dbReference>
<evidence type="ECO:0008006" key="7">
    <source>
        <dbReference type="Google" id="ProtNLM"/>
    </source>
</evidence>
<organism evidence="5 6">
    <name type="scientific">Steinernema carpocapsae</name>
    <name type="common">Entomopathogenic nematode</name>
    <dbReference type="NCBI Taxonomy" id="34508"/>
    <lineage>
        <taxon>Eukaryota</taxon>
        <taxon>Metazoa</taxon>
        <taxon>Ecdysozoa</taxon>
        <taxon>Nematoda</taxon>
        <taxon>Chromadorea</taxon>
        <taxon>Rhabditida</taxon>
        <taxon>Tylenchina</taxon>
        <taxon>Panagrolaimomorpha</taxon>
        <taxon>Strongyloidoidea</taxon>
        <taxon>Steinernematidae</taxon>
        <taxon>Steinernema</taxon>
    </lineage>
</organism>
<dbReference type="PROSITE" id="PS50821">
    <property type="entry name" value="PAZ"/>
    <property type="match status" value="1"/>
</dbReference>
<reference evidence="5 6" key="2">
    <citation type="journal article" date="2019" name="G3 (Bethesda)">
        <title>Hybrid Assembly of the Genome of the Entomopathogenic Nematode Steinernema carpocapsae Identifies the X-Chromosome.</title>
        <authorList>
            <person name="Serra L."/>
            <person name="Macchietto M."/>
            <person name="Macias-Munoz A."/>
            <person name="McGill C.J."/>
            <person name="Rodriguez I.M."/>
            <person name="Rodriguez B."/>
            <person name="Murad R."/>
            <person name="Mortazavi A."/>
        </authorList>
    </citation>
    <scope>NUCLEOTIDE SEQUENCE [LARGE SCALE GENOMIC DNA]</scope>
    <source>
        <strain evidence="5 6">ALL</strain>
    </source>
</reference>
<dbReference type="Gene3D" id="3.40.50.2300">
    <property type="match status" value="1"/>
</dbReference>
<dbReference type="Proteomes" id="UP000298663">
    <property type="component" value="Unassembled WGS sequence"/>
</dbReference>
<evidence type="ECO:0000313" key="6">
    <source>
        <dbReference type="Proteomes" id="UP000298663"/>
    </source>
</evidence>
<evidence type="ECO:0000259" key="3">
    <source>
        <dbReference type="PROSITE" id="PS50821"/>
    </source>
</evidence>
<comment type="caution">
    <text evidence="5">The sequence shown here is derived from an EMBL/GenBank/DDBJ whole genome shotgun (WGS) entry which is preliminary data.</text>
</comment>
<dbReference type="InterPro" id="IPR003100">
    <property type="entry name" value="PAZ_dom"/>
</dbReference>
<evidence type="ECO:0000313" key="5">
    <source>
        <dbReference type="EMBL" id="TKR59864.1"/>
    </source>
</evidence>
<dbReference type="EMBL" id="AZBU02000012">
    <property type="protein sequence ID" value="TKR59864.1"/>
    <property type="molecule type" value="Genomic_DNA"/>
</dbReference>
<dbReference type="AlphaFoldDB" id="A0A4U5LUR3"/>
<dbReference type="OrthoDB" id="10252740at2759"/>
<feature type="domain" description="Piwi" evidence="4">
    <location>
        <begin position="592"/>
        <end position="885"/>
    </location>
</feature>
<dbReference type="InterPro" id="IPR012337">
    <property type="entry name" value="RNaseH-like_sf"/>
</dbReference>
<name>A0A4U5LUR3_STECR</name>
<dbReference type="Pfam" id="PF02171">
    <property type="entry name" value="Piwi"/>
    <property type="match status" value="1"/>
</dbReference>
<dbReference type="SMART" id="SM00950">
    <property type="entry name" value="Piwi"/>
    <property type="match status" value="1"/>
</dbReference>
<reference evidence="5 6" key="1">
    <citation type="journal article" date="2015" name="Genome Biol.">
        <title>Comparative genomics of Steinernema reveals deeply conserved gene regulatory networks.</title>
        <authorList>
            <person name="Dillman A.R."/>
            <person name="Macchietto M."/>
            <person name="Porter C.F."/>
            <person name="Rogers A."/>
            <person name="Williams B."/>
            <person name="Antoshechkin I."/>
            <person name="Lee M.M."/>
            <person name="Goodwin Z."/>
            <person name="Lu X."/>
            <person name="Lewis E.E."/>
            <person name="Goodrich-Blair H."/>
            <person name="Stock S.P."/>
            <person name="Adams B.J."/>
            <person name="Sternberg P.W."/>
            <person name="Mortazavi A."/>
        </authorList>
    </citation>
    <scope>NUCLEOTIDE SEQUENCE [LARGE SCALE GENOMIC DNA]</scope>
    <source>
        <strain evidence="5 6">ALL</strain>
    </source>
</reference>
<dbReference type="InterPro" id="IPR003165">
    <property type="entry name" value="Piwi"/>
</dbReference>
<dbReference type="Pfam" id="PF02170">
    <property type="entry name" value="PAZ"/>
    <property type="match status" value="1"/>
</dbReference>
<comment type="similarity">
    <text evidence="1">Belongs to the argonaute family.</text>
</comment>
<feature type="region of interest" description="Disordered" evidence="2">
    <location>
        <begin position="1"/>
        <end position="49"/>
    </location>
</feature>
<dbReference type="PANTHER" id="PTHR22891">
    <property type="entry name" value="EUKARYOTIC TRANSLATION INITIATION FACTOR 2C"/>
    <property type="match status" value="1"/>
</dbReference>